<dbReference type="PANTHER" id="PTHR30146">
    <property type="entry name" value="LACI-RELATED TRANSCRIPTIONAL REPRESSOR"/>
    <property type="match status" value="1"/>
</dbReference>
<dbReference type="GO" id="GO:0000976">
    <property type="term" value="F:transcription cis-regulatory region binding"/>
    <property type="evidence" value="ECO:0007669"/>
    <property type="project" value="TreeGrafter"/>
</dbReference>
<gene>
    <name evidence="6" type="ORF">IEN85_02185</name>
</gene>
<evidence type="ECO:0000256" key="4">
    <source>
        <dbReference type="SAM" id="MobiDB-lite"/>
    </source>
</evidence>
<keyword evidence="2" id="KW-0238">DNA-binding</keyword>
<evidence type="ECO:0000313" key="6">
    <source>
        <dbReference type="EMBL" id="MBD5778301.1"/>
    </source>
</evidence>
<name>A0A927F5Y6_9BACT</name>
<keyword evidence="1" id="KW-0805">Transcription regulation</keyword>
<dbReference type="RefSeq" id="WP_191615436.1">
    <property type="nucleotide sequence ID" value="NZ_JACYFG010000004.1"/>
</dbReference>
<organism evidence="6 7">
    <name type="scientific">Pelagicoccus enzymogenes</name>
    <dbReference type="NCBI Taxonomy" id="2773457"/>
    <lineage>
        <taxon>Bacteria</taxon>
        <taxon>Pseudomonadati</taxon>
        <taxon>Verrucomicrobiota</taxon>
        <taxon>Opitutia</taxon>
        <taxon>Puniceicoccales</taxon>
        <taxon>Pelagicoccaceae</taxon>
        <taxon>Pelagicoccus</taxon>
    </lineage>
</organism>
<keyword evidence="7" id="KW-1185">Reference proteome</keyword>
<accession>A0A927F5Y6</accession>
<protein>
    <submittedName>
        <fullName evidence="6">Substrate-binding domain-containing protein</fullName>
    </submittedName>
</protein>
<dbReference type="EMBL" id="JACYFG010000004">
    <property type="protein sequence ID" value="MBD5778301.1"/>
    <property type="molecule type" value="Genomic_DNA"/>
</dbReference>
<dbReference type="GO" id="GO:0003700">
    <property type="term" value="F:DNA-binding transcription factor activity"/>
    <property type="evidence" value="ECO:0007669"/>
    <property type="project" value="TreeGrafter"/>
</dbReference>
<evidence type="ECO:0000259" key="5">
    <source>
        <dbReference type="Pfam" id="PF13377"/>
    </source>
</evidence>
<evidence type="ECO:0000256" key="3">
    <source>
        <dbReference type="ARBA" id="ARBA00023163"/>
    </source>
</evidence>
<dbReference type="SUPFAM" id="SSF53822">
    <property type="entry name" value="Periplasmic binding protein-like I"/>
    <property type="match status" value="1"/>
</dbReference>
<dbReference type="PANTHER" id="PTHR30146:SF24">
    <property type="entry name" value="XYLOSE OPERON REGULATORY PROTEIN"/>
    <property type="match status" value="1"/>
</dbReference>
<sequence>MNLYCPPTTPPCVLLALDRLEPRIVAGVRRFADERAWILEIPSSYEELLPRLKDWKGHGLIVDPGNAPSRFPLTQVIRQTRVPAVSLHKRGTFLGAARVLPAYEAIGKVGAEHLVTQGFRELGLVTFSEDLVEEQLWQGMRGRCQRHGAAVRKIAYSDLVEELENADAAIGLLAPTDRKASTVISTCLSNGLELSRQVGVLGVGDDRKVCRLPDVALSSVALDYERMGYEAARSLAALMKGQRPVRETCEIAPIGVMGRGSAERSRPGRVDRAPLRQREANSPRERWASIA</sequence>
<dbReference type="Gene3D" id="3.40.50.2300">
    <property type="match status" value="2"/>
</dbReference>
<dbReference type="AlphaFoldDB" id="A0A927F5Y6"/>
<dbReference type="Pfam" id="PF13377">
    <property type="entry name" value="Peripla_BP_3"/>
    <property type="match status" value="1"/>
</dbReference>
<feature type="region of interest" description="Disordered" evidence="4">
    <location>
        <begin position="258"/>
        <end position="291"/>
    </location>
</feature>
<feature type="compositionally biased region" description="Basic and acidic residues" evidence="4">
    <location>
        <begin position="261"/>
        <end position="291"/>
    </location>
</feature>
<comment type="caution">
    <text evidence="6">The sequence shown here is derived from an EMBL/GenBank/DDBJ whole genome shotgun (WGS) entry which is preliminary data.</text>
</comment>
<dbReference type="InterPro" id="IPR046335">
    <property type="entry name" value="LacI/GalR-like_sensor"/>
</dbReference>
<reference evidence="6" key="1">
    <citation type="submission" date="2020-09" db="EMBL/GenBank/DDBJ databases">
        <title>Pelagicoccus enzymogenes sp. nov. with an EPS production, isolated from marine sediment.</title>
        <authorList>
            <person name="Feng X."/>
        </authorList>
    </citation>
    <scope>NUCLEOTIDE SEQUENCE</scope>
    <source>
        <strain evidence="6">NFK12</strain>
    </source>
</reference>
<evidence type="ECO:0000256" key="1">
    <source>
        <dbReference type="ARBA" id="ARBA00023015"/>
    </source>
</evidence>
<dbReference type="Proteomes" id="UP000622317">
    <property type="component" value="Unassembled WGS sequence"/>
</dbReference>
<proteinExistence type="predicted"/>
<evidence type="ECO:0000313" key="7">
    <source>
        <dbReference type="Proteomes" id="UP000622317"/>
    </source>
</evidence>
<evidence type="ECO:0000256" key="2">
    <source>
        <dbReference type="ARBA" id="ARBA00023125"/>
    </source>
</evidence>
<dbReference type="InterPro" id="IPR028082">
    <property type="entry name" value="Peripla_BP_I"/>
</dbReference>
<keyword evidence="3" id="KW-0804">Transcription</keyword>
<feature type="domain" description="Transcriptional regulator LacI/GalR-like sensor" evidence="5">
    <location>
        <begin position="111"/>
        <end position="261"/>
    </location>
</feature>